<dbReference type="Pfam" id="PF03702">
    <property type="entry name" value="AnmK"/>
    <property type="match status" value="1"/>
</dbReference>
<comment type="function">
    <text evidence="1">Catalyzes the specific phosphorylation of 1,6-anhydro-N-acetylmuramic acid (anhMurNAc) with the simultaneous cleavage of the 1,6-anhydro ring, generating MurNAc-6-P. Is required for the utilization of anhMurNAc either imported from the medium or derived from its own cell wall murein, and thus plays a role in cell wall recycling.</text>
</comment>
<keyword evidence="1 2" id="KW-0418">Kinase</keyword>
<dbReference type="InterPro" id="IPR043129">
    <property type="entry name" value="ATPase_NBD"/>
</dbReference>
<dbReference type="EC" id="2.7.1.170" evidence="1"/>
<feature type="binding site" evidence="1">
    <location>
        <begin position="9"/>
        <end position="16"/>
    </location>
    <ligand>
        <name>ATP</name>
        <dbReference type="ChEBI" id="CHEBI:30616"/>
    </ligand>
</feature>
<protein>
    <recommendedName>
        <fullName evidence="1">Anhydro-N-acetylmuramic acid kinase</fullName>
        <ecNumber evidence="1">2.7.1.170</ecNumber>
    </recommendedName>
    <alternativeName>
        <fullName evidence="1">AnhMurNAc kinase</fullName>
    </alternativeName>
</protein>
<dbReference type="GO" id="GO:0016301">
    <property type="term" value="F:kinase activity"/>
    <property type="evidence" value="ECO:0007669"/>
    <property type="project" value="UniProtKB-KW"/>
</dbReference>
<gene>
    <name evidence="1" type="primary">anmK</name>
    <name evidence="2" type="ORF">HCJ92_01810</name>
</gene>
<keyword evidence="1 2" id="KW-0808">Transferase</keyword>
<keyword evidence="1" id="KW-0119">Carbohydrate metabolism</keyword>
<dbReference type="NCBIfam" id="NF007146">
    <property type="entry name" value="PRK09585.2-6"/>
    <property type="match status" value="1"/>
</dbReference>
<dbReference type="PANTHER" id="PTHR30605:SF0">
    <property type="entry name" value="ANHYDRO-N-ACETYLMURAMIC ACID KINASE"/>
    <property type="match status" value="1"/>
</dbReference>
<keyword evidence="3" id="KW-1185">Reference proteome</keyword>
<dbReference type="PANTHER" id="PTHR30605">
    <property type="entry name" value="ANHYDRO-N-ACETYLMURAMIC ACID KINASE"/>
    <property type="match status" value="1"/>
</dbReference>
<comment type="catalytic activity">
    <reaction evidence="1">
        <text>1,6-anhydro-N-acetyl-beta-muramate + ATP + H2O = N-acetyl-D-muramate 6-phosphate + ADP + H(+)</text>
        <dbReference type="Rhea" id="RHEA:24952"/>
        <dbReference type="ChEBI" id="CHEBI:15377"/>
        <dbReference type="ChEBI" id="CHEBI:15378"/>
        <dbReference type="ChEBI" id="CHEBI:30616"/>
        <dbReference type="ChEBI" id="CHEBI:58690"/>
        <dbReference type="ChEBI" id="CHEBI:58722"/>
        <dbReference type="ChEBI" id="CHEBI:456216"/>
        <dbReference type="EC" id="2.7.1.170"/>
    </reaction>
</comment>
<sequence>MRVLGMISGTSHDGIDTAVVRFTPYGTTLHADVLHHGETPYPGALRAELRAALPPRAVTAAEVCALDTGIGRAFAAAARVALATAPADLVASHGQTLHHWVADGRALGSLQLGQPAWIAEAAGLPVVSDLRAADLAAGGQGAPLVPALDRLLLAPEVERGRRAGALNLGGIANLTVLARDAEPAAWDLGPANALLDAVVTEHPGTTATYDRGGELASAGTVDEQLLAELLTEPYYALEPPKSCGKELFHAGHVAAARERVRRRNGVATPLPTGAEGVSGLRDLAATLTALTAEVVAREVRAARLDVLILSGGGARNPAMAAAIRRRLPGIRPAPSEEFGVPSDAKEAVAFALIGWLTAHGLPGNVPSCTGASGERVLGRVGAAPGAPLPAVRRPVRRPERLLVGTG</sequence>
<comment type="caution">
    <text evidence="2">The sequence shown here is derived from an EMBL/GenBank/DDBJ whole genome shotgun (WGS) entry which is preliminary data.</text>
</comment>
<keyword evidence="1" id="KW-0067">ATP-binding</keyword>
<evidence type="ECO:0000313" key="2">
    <source>
        <dbReference type="EMBL" id="NJP65050.1"/>
    </source>
</evidence>
<comment type="pathway">
    <text evidence="1">Cell wall biogenesis; peptidoglycan recycling.</text>
</comment>
<dbReference type="SUPFAM" id="SSF53067">
    <property type="entry name" value="Actin-like ATPase domain"/>
    <property type="match status" value="1"/>
</dbReference>
<accession>A0ABX1AFS5</accession>
<organism evidence="2 3">
    <name type="scientific">Streptomyces spiramenti</name>
    <dbReference type="NCBI Taxonomy" id="2720606"/>
    <lineage>
        <taxon>Bacteria</taxon>
        <taxon>Bacillati</taxon>
        <taxon>Actinomycetota</taxon>
        <taxon>Actinomycetes</taxon>
        <taxon>Kitasatosporales</taxon>
        <taxon>Streptomycetaceae</taxon>
        <taxon>Streptomyces</taxon>
    </lineage>
</organism>
<dbReference type="EMBL" id="JAAVJB010000006">
    <property type="protein sequence ID" value="NJP65050.1"/>
    <property type="molecule type" value="Genomic_DNA"/>
</dbReference>
<reference evidence="2 3" key="1">
    <citation type="submission" date="2020-03" db="EMBL/GenBank/DDBJ databases">
        <title>Draft genome of Streptomyces sp. ventii, isolated from the Axial Seamount in the Pacific Ocean, and resequencing of the two type strains Streptomyces lonarensis strain NCL 716 and Streptomyces bohaiensis strain 11A07.</title>
        <authorList>
            <person name="Loughran R.M."/>
            <person name="Pfannmuller K.M."/>
            <person name="Wasson B.J."/>
            <person name="Deadmond M.C."/>
            <person name="Paddock B.E."/>
            <person name="Koyack M.J."/>
            <person name="Gallegos D.A."/>
            <person name="Mitchell E.A."/>
            <person name="Ushijima B."/>
            <person name="Saw J.H."/>
            <person name="Mcphail K.L."/>
            <person name="Videau P."/>
        </authorList>
    </citation>
    <scope>NUCLEOTIDE SEQUENCE [LARGE SCALE GENOMIC DNA]</scope>
    <source>
        <strain evidence="3">5675061</strain>
    </source>
</reference>
<dbReference type="Proteomes" id="UP000746503">
    <property type="component" value="Unassembled WGS sequence"/>
</dbReference>
<name>A0ABX1AFS5_9ACTN</name>
<dbReference type="InterPro" id="IPR005338">
    <property type="entry name" value="Anhydro_N_Ac-Mur_kinase"/>
</dbReference>
<evidence type="ECO:0000256" key="1">
    <source>
        <dbReference type="HAMAP-Rule" id="MF_01270"/>
    </source>
</evidence>
<comment type="pathway">
    <text evidence="1">Amino-sugar metabolism; 1,6-anhydro-N-acetylmuramate degradation.</text>
</comment>
<dbReference type="HAMAP" id="MF_01270">
    <property type="entry name" value="AnhMurNAc_kinase"/>
    <property type="match status" value="1"/>
</dbReference>
<keyword evidence="1" id="KW-0547">Nucleotide-binding</keyword>
<evidence type="ECO:0000313" key="3">
    <source>
        <dbReference type="Proteomes" id="UP000746503"/>
    </source>
</evidence>
<dbReference type="Gene3D" id="3.30.420.40">
    <property type="match status" value="2"/>
</dbReference>
<comment type="similarity">
    <text evidence="1">Belongs to the anhydro-N-acetylmuramic acid kinase family.</text>
</comment>
<proteinExistence type="inferred from homology"/>